<keyword evidence="3" id="KW-0121">Carboxypeptidase</keyword>
<proteinExistence type="inferred from homology"/>
<dbReference type="EMBL" id="JAVRJZ010000008">
    <property type="protein sequence ID" value="KAK2719385.1"/>
    <property type="molecule type" value="Genomic_DNA"/>
</dbReference>
<dbReference type="GO" id="GO:0016485">
    <property type="term" value="P:protein processing"/>
    <property type="evidence" value="ECO:0007669"/>
    <property type="project" value="TreeGrafter"/>
</dbReference>
<reference evidence="11" key="1">
    <citation type="submission" date="2023-07" db="EMBL/GenBank/DDBJ databases">
        <title>Chromosome-level genome assembly of Artemia franciscana.</title>
        <authorList>
            <person name="Jo E."/>
        </authorList>
    </citation>
    <scope>NUCLEOTIDE SEQUENCE</scope>
    <source>
        <tissue evidence="11">Whole body</tissue>
    </source>
</reference>
<evidence type="ECO:0000256" key="5">
    <source>
        <dbReference type="ARBA" id="ARBA00022801"/>
    </source>
</evidence>
<dbReference type="SUPFAM" id="SSF49464">
    <property type="entry name" value="Carboxypeptidase regulatory domain-like"/>
    <property type="match status" value="1"/>
</dbReference>
<dbReference type="InterPro" id="IPR000834">
    <property type="entry name" value="Peptidase_M14"/>
</dbReference>
<dbReference type="PANTHER" id="PTHR11532:SF57">
    <property type="entry name" value="CARBOXYPEPTIDASE D, B"/>
    <property type="match status" value="1"/>
</dbReference>
<keyword evidence="12" id="KW-1185">Reference proteome</keyword>
<dbReference type="GO" id="GO:0005615">
    <property type="term" value="C:extracellular space"/>
    <property type="evidence" value="ECO:0007669"/>
    <property type="project" value="TreeGrafter"/>
</dbReference>
<dbReference type="PROSITE" id="PS52035">
    <property type="entry name" value="PEPTIDASE_M14"/>
    <property type="match status" value="1"/>
</dbReference>
<keyword evidence="7" id="KW-0325">Glycoprotein</keyword>
<keyword evidence="6" id="KW-0862">Zinc</keyword>
<dbReference type="InterPro" id="IPR050753">
    <property type="entry name" value="Peptidase_M14_domain"/>
</dbReference>
<evidence type="ECO:0000313" key="11">
    <source>
        <dbReference type="EMBL" id="KAK2719385.1"/>
    </source>
</evidence>
<evidence type="ECO:0000256" key="3">
    <source>
        <dbReference type="ARBA" id="ARBA00022645"/>
    </source>
</evidence>
<accession>A0AA88LF97</accession>
<dbReference type="Pfam" id="PF00246">
    <property type="entry name" value="Peptidase_M14"/>
    <property type="match status" value="1"/>
</dbReference>
<dbReference type="PRINTS" id="PR00765">
    <property type="entry name" value="CRBOXYPTASEA"/>
</dbReference>
<dbReference type="Pfam" id="PF13620">
    <property type="entry name" value="CarboxypepD_reg"/>
    <property type="match status" value="1"/>
</dbReference>
<comment type="similarity">
    <text evidence="2 8">Belongs to the peptidase M14 family.</text>
</comment>
<dbReference type="PROSITE" id="PS00133">
    <property type="entry name" value="CARBOXYPEPT_ZN_2"/>
    <property type="match status" value="1"/>
</dbReference>
<keyword evidence="3" id="KW-0645">Protease</keyword>
<dbReference type="InterPro" id="IPR008969">
    <property type="entry name" value="CarboxyPept-like_regulatory"/>
</dbReference>
<evidence type="ECO:0000256" key="4">
    <source>
        <dbReference type="ARBA" id="ARBA00022723"/>
    </source>
</evidence>
<gene>
    <name evidence="11" type="ORF">QYM36_005015</name>
</gene>
<evidence type="ECO:0000256" key="9">
    <source>
        <dbReference type="SAM" id="SignalP"/>
    </source>
</evidence>
<feature type="signal peptide" evidence="9">
    <location>
        <begin position="1"/>
        <end position="16"/>
    </location>
</feature>
<evidence type="ECO:0000259" key="10">
    <source>
        <dbReference type="PROSITE" id="PS52035"/>
    </source>
</evidence>
<comment type="cofactor">
    <cofactor evidence="1">
        <name>Zn(2+)</name>
        <dbReference type="ChEBI" id="CHEBI:29105"/>
    </cofactor>
</comment>
<dbReference type="GO" id="GO:0008270">
    <property type="term" value="F:zinc ion binding"/>
    <property type="evidence" value="ECO:0007669"/>
    <property type="project" value="InterPro"/>
</dbReference>
<dbReference type="GO" id="GO:0006518">
    <property type="term" value="P:peptide metabolic process"/>
    <property type="evidence" value="ECO:0007669"/>
    <property type="project" value="TreeGrafter"/>
</dbReference>
<organism evidence="11 12">
    <name type="scientific">Artemia franciscana</name>
    <name type="common">Brine shrimp</name>
    <name type="synonym">Artemia sanfranciscana</name>
    <dbReference type="NCBI Taxonomy" id="6661"/>
    <lineage>
        <taxon>Eukaryota</taxon>
        <taxon>Metazoa</taxon>
        <taxon>Ecdysozoa</taxon>
        <taxon>Arthropoda</taxon>
        <taxon>Crustacea</taxon>
        <taxon>Branchiopoda</taxon>
        <taxon>Anostraca</taxon>
        <taxon>Artemiidae</taxon>
        <taxon>Artemia</taxon>
    </lineage>
</organism>
<evidence type="ECO:0000256" key="2">
    <source>
        <dbReference type="ARBA" id="ARBA00005988"/>
    </source>
</evidence>
<dbReference type="CDD" id="cd11308">
    <property type="entry name" value="Peptidase_M14NE-CP-C_like"/>
    <property type="match status" value="1"/>
</dbReference>
<feature type="active site" description="Proton donor/acceptor" evidence="8">
    <location>
        <position position="361"/>
    </location>
</feature>
<protein>
    <recommendedName>
        <fullName evidence="10">Peptidase M14 domain-containing protein</fullName>
    </recommendedName>
</protein>
<comment type="caution">
    <text evidence="11">The sequence shown here is derived from an EMBL/GenBank/DDBJ whole genome shotgun (WGS) entry which is preliminary data.</text>
</comment>
<dbReference type="Gene3D" id="3.40.630.10">
    <property type="entry name" value="Zn peptidases"/>
    <property type="match status" value="1"/>
</dbReference>
<dbReference type="InterPro" id="IPR057246">
    <property type="entry name" value="CARBOXYPEPT_ZN_1"/>
</dbReference>
<keyword evidence="5" id="KW-0378">Hydrolase</keyword>
<evidence type="ECO:0000256" key="1">
    <source>
        <dbReference type="ARBA" id="ARBA00001947"/>
    </source>
</evidence>
<sequence>MAAGFLLIFLFGTSLAFPRFSFDDYLEAVARSRQARRIEEISKARYTHFDDMEEWMKEAAESRPDIVRLYSIGKSLQGRDLWVFEFRNGATTEPRPIGMPMMKYIGNMHGNEAVGKEMLIYLSHLFLTEGDSDPRLQKILNTTSLHIMPTMNPDGFERAKEGDCWGGDFASGRTNQNTVDLNRNFPDQFREPHLKRATLKEILRGRQPETKAVIEWVVKNPFVLSANLHGGAVVASYPFDNSNRYRNYRQSKSKGACRCSMRNRKQRGFPCTEEEKRKCLKNRTKRAGFPITGANSPSPDDSVFRMLAKTYSKNHAFMSDGITGCEQFPDGITNGASWYQLAGGMQDFNYVYSNCLELTLELSCCKYPPAEKLAQEWENNREALLKYIEAVHNGVKGVVIDAITEKPIPGAQISILGIGKDIISSSRGEYWRLTVPGKYSVVAKKKGYQTSPTIDVVVNKGDATILNFKLYPKDDTAAPGA</sequence>
<dbReference type="AlphaFoldDB" id="A0AA88LF97"/>
<dbReference type="Proteomes" id="UP001187531">
    <property type="component" value="Unassembled WGS sequence"/>
</dbReference>
<dbReference type="PROSITE" id="PS00132">
    <property type="entry name" value="CARBOXYPEPT_ZN_1"/>
    <property type="match status" value="1"/>
</dbReference>
<evidence type="ECO:0000313" key="12">
    <source>
        <dbReference type="Proteomes" id="UP001187531"/>
    </source>
</evidence>
<evidence type="ECO:0000256" key="7">
    <source>
        <dbReference type="ARBA" id="ARBA00023180"/>
    </source>
</evidence>
<dbReference type="InterPro" id="IPR057247">
    <property type="entry name" value="CARBOXYPEPT_ZN_2"/>
</dbReference>
<dbReference type="PANTHER" id="PTHR11532">
    <property type="entry name" value="PROTEASE M14 CARBOXYPEPTIDASE"/>
    <property type="match status" value="1"/>
</dbReference>
<dbReference type="Gene3D" id="2.60.40.1120">
    <property type="entry name" value="Carboxypeptidase-like, regulatory domain"/>
    <property type="match status" value="1"/>
</dbReference>
<keyword evidence="9" id="KW-0732">Signal</keyword>
<keyword evidence="4" id="KW-0479">Metal-binding</keyword>
<evidence type="ECO:0000256" key="8">
    <source>
        <dbReference type="PROSITE-ProRule" id="PRU01379"/>
    </source>
</evidence>
<dbReference type="SMART" id="SM00631">
    <property type="entry name" value="Zn_pept"/>
    <property type="match status" value="1"/>
</dbReference>
<evidence type="ECO:0000256" key="6">
    <source>
        <dbReference type="ARBA" id="ARBA00022833"/>
    </source>
</evidence>
<feature type="domain" description="Peptidase M14" evidence="10">
    <location>
        <begin position="45"/>
        <end position="391"/>
    </location>
</feature>
<name>A0AA88LF97_ARTSF</name>
<dbReference type="SUPFAM" id="SSF53187">
    <property type="entry name" value="Zn-dependent exopeptidases"/>
    <property type="match status" value="1"/>
</dbReference>
<dbReference type="GO" id="GO:0004181">
    <property type="term" value="F:metallocarboxypeptidase activity"/>
    <property type="evidence" value="ECO:0007669"/>
    <property type="project" value="InterPro"/>
</dbReference>
<feature type="chain" id="PRO_5041731836" description="Peptidase M14 domain-containing protein" evidence="9">
    <location>
        <begin position="17"/>
        <end position="481"/>
    </location>
</feature>